<keyword evidence="7" id="KW-1185">Reference proteome</keyword>
<gene>
    <name evidence="6" type="ORF">ACFQ0E_15155</name>
</gene>
<dbReference type="PANTHER" id="PTHR46796">
    <property type="entry name" value="HTH-TYPE TRANSCRIPTIONAL ACTIVATOR RHAS-RELATED"/>
    <property type="match status" value="1"/>
</dbReference>
<dbReference type="InterPro" id="IPR050204">
    <property type="entry name" value="AraC_XylS_family_regulators"/>
</dbReference>
<dbReference type="InterPro" id="IPR018060">
    <property type="entry name" value="HTH_AraC"/>
</dbReference>
<dbReference type="InterPro" id="IPR018062">
    <property type="entry name" value="HTH_AraC-typ_CS"/>
</dbReference>
<protein>
    <submittedName>
        <fullName evidence="6">Cupin domain-containing protein</fullName>
    </submittedName>
</protein>
<dbReference type="PROSITE" id="PS01124">
    <property type="entry name" value="HTH_ARAC_FAMILY_2"/>
    <property type="match status" value="1"/>
</dbReference>
<evidence type="ECO:0000313" key="7">
    <source>
        <dbReference type="Proteomes" id="UP001597110"/>
    </source>
</evidence>
<dbReference type="PANTHER" id="PTHR46796:SF7">
    <property type="entry name" value="ARAC FAMILY TRANSCRIPTIONAL REGULATOR"/>
    <property type="match status" value="1"/>
</dbReference>
<dbReference type="SMART" id="SM00342">
    <property type="entry name" value="HTH_ARAC"/>
    <property type="match status" value="1"/>
</dbReference>
<dbReference type="InterPro" id="IPR009057">
    <property type="entry name" value="Homeodomain-like_sf"/>
</dbReference>
<evidence type="ECO:0000256" key="2">
    <source>
        <dbReference type="ARBA" id="ARBA00023125"/>
    </source>
</evidence>
<proteinExistence type="predicted"/>
<name>A0ABW2YKA2_9GAMM</name>
<reference evidence="7" key="1">
    <citation type="journal article" date="2019" name="Int. J. Syst. Evol. Microbiol.">
        <title>The Global Catalogue of Microorganisms (GCM) 10K type strain sequencing project: providing services to taxonomists for standard genome sequencing and annotation.</title>
        <authorList>
            <consortium name="The Broad Institute Genomics Platform"/>
            <consortium name="The Broad Institute Genome Sequencing Center for Infectious Disease"/>
            <person name="Wu L."/>
            <person name="Ma J."/>
        </authorList>
    </citation>
    <scope>NUCLEOTIDE SEQUENCE [LARGE SCALE GENOMIC DNA]</scope>
    <source>
        <strain evidence="7">CCUG 55585</strain>
    </source>
</reference>
<evidence type="ECO:0000259" key="5">
    <source>
        <dbReference type="PROSITE" id="PS01124"/>
    </source>
</evidence>
<dbReference type="RefSeq" id="WP_386825212.1">
    <property type="nucleotide sequence ID" value="NZ_JBHTIF010000003.1"/>
</dbReference>
<keyword evidence="1" id="KW-0805">Transcription regulation</keyword>
<dbReference type="InterPro" id="IPR032783">
    <property type="entry name" value="AraC_lig"/>
</dbReference>
<evidence type="ECO:0000256" key="1">
    <source>
        <dbReference type="ARBA" id="ARBA00023015"/>
    </source>
</evidence>
<dbReference type="SUPFAM" id="SSF51215">
    <property type="entry name" value="Regulatory protein AraC"/>
    <property type="match status" value="1"/>
</dbReference>
<dbReference type="Proteomes" id="UP001597110">
    <property type="component" value="Unassembled WGS sequence"/>
</dbReference>
<accession>A0ABW2YKA2</accession>
<feature type="domain" description="HTH araC/xylS-type" evidence="5">
    <location>
        <begin position="174"/>
        <end position="271"/>
    </location>
</feature>
<sequence length="273" mass="30032">MADRLEALFAHFAVSARVFNVGPVCGINDLDEPDVGHLHVVRSGWLDVHHGGRLAIEIREPSLLLYPRPMPHRFVSDRERGAELTCARLGFEGGASNPIANALPPYMAMPLSSLGWTASLLDALFNEAAHDYCGRQVVLDRLFEVLFVQVLRTLMHHGDVQAGLMAGLAHPKLRHALVAMHEQPSEDWSIDALAQRAGMSRSVFANAFRDAVGETPAAYLQRWRVGLAQQALREGQALKRVADLVGYSGEAALSRAFKAQTGLSPREWRASMR</sequence>
<keyword evidence="3" id="KW-0010">Activator</keyword>
<dbReference type="Pfam" id="PF12852">
    <property type="entry name" value="Cupin_6"/>
    <property type="match status" value="1"/>
</dbReference>
<dbReference type="Pfam" id="PF12833">
    <property type="entry name" value="HTH_18"/>
    <property type="match status" value="1"/>
</dbReference>
<dbReference type="PROSITE" id="PS00041">
    <property type="entry name" value="HTH_ARAC_FAMILY_1"/>
    <property type="match status" value="1"/>
</dbReference>
<organism evidence="6 7">
    <name type="scientific">Lysobacter brunescens</name>
    <dbReference type="NCBI Taxonomy" id="262323"/>
    <lineage>
        <taxon>Bacteria</taxon>
        <taxon>Pseudomonadati</taxon>
        <taxon>Pseudomonadota</taxon>
        <taxon>Gammaproteobacteria</taxon>
        <taxon>Lysobacterales</taxon>
        <taxon>Lysobacteraceae</taxon>
        <taxon>Lysobacter</taxon>
    </lineage>
</organism>
<evidence type="ECO:0000256" key="3">
    <source>
        <dbReference type="ARBA" id="ARBA00023159"/>
    </source>
</evidence>
<dbReference type="SUPFAM" id="SSF46689">
    <property type="entry name" value="Homeodomain-like"/>
    <property type="match status" value="2"/>
</dbReference>
<dbReference type="EMBL" id="JBHTIF010000003">
    <property type="protein sequence ID" value="MFD0726934.1"/>
    <property type="molecule type" value="Genomic_DNA"/>
</dbReference>
<keyword evidence="4" id="KW-0804">Transcription</keyword>
<evidence type="ECO:0000313" key="6">
    <source>
        <dbReference type="EMBL" id="MFD0726934.1"/>
    </source>
</evidence>
<evidence type="ECO:0000256" key="4">
    <source>
        <dbReference type="ARBA" id="ARBA00023163"/>
    </source>
</evidence>
<dbReference type="InterPro" id="IPR037923">
    <property type="entry name" value="HTH-like"/>
</dbReference>
<comment type="caution">
    <text evidence="6">The sequence shown here is derived from an EMBL/GenBank/DDBJ whole genome shotgun (WGS) entry which is preliminary data.</text>
</comment>
<keyword evidence="2" id="KW-0238">DNA-binding</keyword>
<dbReference type="Gene3D" id="1.10.10.60">
    <property type="entry name" value="Homeodomain-like"/>
    <property type="match status" value="2"/>
</dbReference>